<sequence>MSGAPEVVMLSDTGQWWIWKEDGKVALVNDGDGSWEPSRMFGSKDVWLRRLLRDRSNNTCTGRGRQWRGHGQAAFCREVRDTGGRNGLPALETALPSPRPTPRQGSKGQVQGDT</sequence>
<protein>
    <submittedName>
        <fullName evidence="3">Uncharacterized protein LOC109463748</fullName>
    </submittedName>
</protein>
<dbReference type="AlphaFoldDB" id="A0A6P4Y0J2"/>
<gene>
    <name evidence="3" type="primary">LOC109463748</name>
</gene>
<dbReference type="RefSeq" id="XP_019616154.1">
    <property type="nucleotide sequence ID" value="XM_019760595.1"/>
</dbReference>
<dbReference type="Proteomes" id="UP000515135">
    <property type="component" value="Unplaced"/>
</dbReference>
<dbReference type="KEGG" id="bbel:109463748"/>
<keyword evidence="2" id="KW-1185">Reference proteome</keyword>
<proteinExistence type="predicted"/>
<feature type="compositionally biased region" description="Polar residues" evidence="1">
    <location>
        <begin position="103"/>
        <end position="114"/>
    </location>
</feature>
<dbReference type="OrthoDB" id="10497073at2759"/>
<organism evidence="2 3">
    <name type="scientific">Branchiostoma belcheri</name>
    <name type="common">Amphioxus</name>
    <dbReference type="NCBI Taxonomy" id="7741"/>
    <lineage>
        <taxon>Eukaryota</taxon>
        <taxon>Metazoa</taxon>
        <taxon>Chordata</taxon>
        <taxon>Cephalochordata</taxon>
        <taxon>Leptocardii</taxon>
        <taxon>Amphioxiformes</taxon>
        <taxon>Branchiostomatidae</taxon>
        <taxon>Branchiostoma</taxon>
    </lineage>
</organism>
<accession>A0A6P4Y0J2</accession>
<evidence type="ECO:0000313" key="3">
    <source>
        <dbReference type="RefSeq" id="XP_019616154.1"/>
    </source>
</evidence>
<name>A0A6P4Y0J2_BRABE</name>
<dbReference type="GeneID" id="109463748"/>
<evidence type="ECO:0000313" key="2">
    <source>
        <dbReference type="Proteomes" id="UP000515135"/>
    </source>
</evidence>
<reference evidence="3" key="1">
    <citation type="submission" date="2025-08" db="UniProtKB">
        <authorList>
            <consortium name="RefSeq"/>
        </authorList>
    </citation>
    <scope>IDENTIFICATION</scope>
    <source>
        <tissue evidence="3">Gonad</tissue>
    </source>
</reference>
<feature type="region of interest" description="Disordered" evidence="1">
    <location>
        <begin position="80"/>
        <end position="114"/>
    </location>
</feature>
<evidence type="ECO:0000256" key="1">
    <source>
        <dbReference type="SAM" id="MobiDB-lite"/>
    </source>
</evidence>